<evidence type="ECO:0000313" key="5">
    <source>
        <dbReference type="Proteomes" id="UP001516662"/>
    </source>
</evidence>
<keyword evidence="4" id="KW-0547">Nucleotide-binding</keyword>
<evidence type="ECO:0000259" key="3">
    <source>
        <dbReference type="PROSITE" id="PS51194"/>
    </source>
</evidence>
<organism evidence="4 5">
    <name type="scientific">Litchfieldia luteola</name>
    <dbReference type="NCBI Taxonomy" id="682179"/>
    <lineage>
        <taxon>Bacteria</taxon>
        <taxon>Bacillati</taxon>
        <taxon>Bacillota</taxon>
        <taxon>Bacilli</taxon>
        <taxon>Bacillales</taxon>
        <taxon>Bacillaceae</taxon>
        <taxon>Litchfieldia</taxon>
    </lineage>
</organism>
<comment type="caution">
    <text evidence="4">The sequence shown here is derived from an EMBL/GenBank/DDBJ whole genome shotgun (WGS) entry which is preliminary data.</text>
</comment>
<dbReference type="InterPro" id="IPR038718">
    <property type="entry name" value="SNF2-like_sf"/>
</dbReference>
<dbReference type="Gene3D" id="3.40.50.300">
    <property type="entry name" value="P-loop containing nucleotide triphosphate hydrolases"/>
    <property type="match status" value="1"/>
</dbReference>
<dbReference type="CDD" id="cd18012">
    <property type="entry name" value="DEXQc_arch_SWI2_SNF2"/>
    <property type="match status" value="1"/>
</dbReference>
<dbReference type="Pfam" id="PF00176">
    <property type="entry name" value="SNF2-rel_dom"/>
    <property type="match status" value="1"/>
</dbReference>
<dbReference type="SMART" id="SM00487">
    <property type="entry name" value="DEXDc"/>
    <property type="match status" value="1"/>
</dbReference>
<keyword evidence="1" id="KW-0378">Hydrolase</keyword>
<dbReference type="InterPro" id="IPR049730">
    <property type="entry name" value="SNF2/RAD54-like_C"/>
</dbReference>
<dbReference type="PANTHER" id="PTHR45629">
    <property type="entry name" value="SNF2/RAD54 FAMILY MEMBER"/>
    <property type="match status" value="1"/>
</dbReference>
<dbReference type="EMBL" id="JADCLJ010000007">
    <property type="protein sequence ID" value="MBE4907269.1"/>
    <property type="molecule type" value="Genomic_DNA"/>
</dbReference>
<dbReference type="InterPro" id="IPR014001">
    <property type="entry name" value="Helicase_ATP-bd"/>
</dbReference>
<dbReference type="InterPro" id="IPR001650">
    <property type="entry name" value="Helicase_C-like"/>
</dbReference>
<dbReference type="PANTHER" id="PTHR45629:SF7">
    <property type="entry name" value="DNA EXCISION REPAIR PROTEIN ERCC-6-RELATED"/>
    <property type="match status" value="1"/>
</dbReference>
<name>A0ABR9QFJ5_9BACI</name>
<dbReference type="GO" id="GO:0004386">
    <property type="term" value="F:helicase activity"/>
    <property type="evidence" value="ECO:0007669"/>
    <property type="project" value="UniProtKB-KW"/>
</dbReference>
<dbReference type="SUPFAM" id="SSF52540">
    <property type="entry name" value="P-loop containing nucleoside triphosphate hydrolases"/>
    <property type="match status" value="2"/>
</dbReference>
<dbReference type="CDD" id="cd18793">
    <property type="entry name" value="SF2_C_SNF"/>
    <property type="match status" value="1"/>
</dbReference>
<feature type="domain" description="Helicase ATP-binding" evidence="2">
    <location>
        <begin position="465"/>
        <end position="628"/>
    </location>
</feature>
<evidence type="ECO:0000313" key="4">
    <source>
        <dbReference type="EMBL" id="MBE4907269.1"/>
    </source>
</evidence>
<dbReference type="InterPro" id="IPR027417">
    <property type="entry name" value="P-loop_NTPase"/>
</dbReference>
<dbReference type="InterPro" id="IPR000330">
    <property type="entry name" value="SNF2_N"/>
</dbReference>
<dbReference type="Pfam" id="PF12419">
    <property type="entry name" value="DUF3670"/>
    <property type="match status" value="1"/>
</dbReference>
<gene>
    <name evidence="4" type="ORF">IMZ08_04245</name>
</gene>
<dbReference type="Pfam" id="PF00271">
    <property type="entry name" value="Helicase_C"/>
    <property type="match status" value="1"/>
</dbReference>
<dbReference type="PROSITE" id="PS51192">
    <property type="entry name" value="HELICASE_ATP_BIND_1"/>
    <property type="match status" value="1"/>
</dbReference>
<reference evidence="4 5" key="1">
    <citation type="submission" date="2020-10" db="EMBL/GenBank/DDBJ databases">
        <title>Bacillus sp. HD4P25, an endophyte from a halophyte.</title>
        <authorList>
            <person name="Sun J.-Q."/>
        </authorList>
    </citation>
    <scope>NUCLEOTIDE SEQUENCE [LARGE SCALE GENOMIC DNA]</scope>
    <source>
        <strain evidence="4 5">YIM 93174</strain>
    </source>
</reference>
<proteinExistence type="predicted"/>
<feature type="domain" description="Helicase C-terminal" evidence="3">
    <location>
        <begin position="756"/>
        <end position="918"/>
    </location>
</feature>
<sequence length="921" mass="106184">MLEIGLMILDAEWVPEKGFYVWCTDKENHTVELDSWRDRVFSRHKASFYGTFLEETSIGKHEAVLLSPWLALDFFANAMDGSLLTIECSGKVQEYMMAAKPLYEVLESGEFMPDFSQWREGTFGWKTDGELDEFSTKWLSSSLLDWTREDSGLREAWEEITEDYPLIVSTETDSFVDEQNWLELIGWKKDETPFQVILRIDEPEVDNGNWKLETILQNKNDSDDQMVWHGIMPRKWEAYANRVERDHELWGKIVPTLKGRYEGIAGEITELEAWDFLMEDSQRLINAGVEIQLPAWWQAIKEAQMAVKAKVKTSASTSGRQSFVGLKSIIDFDWRFSTNGVELSEDEFMQLVDQKRRLINIRGKWIKLDPAFMKQVQSILQKANKEGLHFRDVLEQELLRGEDGAAEGFEDDNRAFAKIEIQLNRHLSNMIKQLTEITELPKVDVPTSFKGELRPYQQHGVEWLLFLRRFGFGACLADDMGLGKTIQMIAYFLTVKEQSSQSKPALIICPTSVLGNWQKELEKFGPTLNVHLHYGPNRGKGEDFKAAVKGADVVLTSYGLSHLDFEELSDHEWSTVCLDEAQNIKNAHTKQSRSIRKLHGEHHIALTGTPMENRLTELWSIYDFTNAGYLGSLGQFQKRYVAPIEKDRDTEKIEQVQRLIRPFLLRRTKLDKEVALNLPEKLEQKEYCPLTVEQASLYEQLVKDTFEQVEQLAGMQRKGLILKMLSKLKQVCDHPALYLKEGQPKDILGRSSKMEKLSELVANIREQNESCLIFTQYIFMGEMIREELEKQFGESVLFLNGSVSKAHRDAMIEDFQDGKHSILILSLKAGGTGLNLTAANHVIHYDRWWNPAVENQATDRAYRIGQSRFVHVHKFISTGTLEEKIDDMLEQKQSLNDQIIQSESWITELSTTELKDLFTLR</sequence>
<dbReference type="SMART" id="SM00490">
    <property type="entry name" value="HELICc"/>
    <property type="match status" value="1"/>
</dbReference>
<dbReference type="Proteomes" id="UP001516662">
    <property type="component" value="Unassembled WGS sequence"/>
</dbReference>
<dbReference type="Gene3D" id="3.40.50.10810">
    <property type="entry name" value="Tandem AAA-ATPase domain"/>
    <property type="match status" value="1"/>
</dbReference>
<dbReference type="RefSeq" id="WP_193534735.1">
    <property type="nucleotide sequence ID" value="NZ_JADCLJ010000007.1"/>
</dbReference>
<evidence type="ECO:0000259" key="2">
    <source>
        <dbReference type="PROSITE" id="PS51192"/>
    </source>
</evidence>
<dbReference type="InterPro" id="IPR022138">
    <property type="entry name" value="DUF3670"/>
</dbReference>
<keyword evidence="4" id="KW-0067">ATP-binding</keyword>
<keyword evidence="5" id="KW-1185">Reference proteome</keyword>
<protein>
    <submittedName>
        <fullName evidence="4">DEAD/DEAH box helicase</fullName>
    </submittedName>
</protein>
<dbReference type="PROSITE" id="PS51194">
    <property type="entry name" value="HELICASE_CTER"/>
    <property type="match status" value="1"/>
</dbReference>
<evidence type="ECO:0000256" key="1">
    <source>
        <dbReference type="ARBA" id="ARBA00022801"/>
    </source>
</evidence>
<keyword evidence="4" id="KW-0347">Helicase</keyword>
<accession>A0ABR9QFJ5</accession>
<dbReference type="InterPro" id="IPR050496">
    <property type="entry name" value="SNF2_RAD54_helicase_repair"/>
</dbReference>